<evidence type="ECO:0000313" key="1">
    <source>
        <dbReference type="EMBL" id="KAJ3992024.1"/>
    </source>
</evidence>
<organism evidence="1 2">
    <name type="scientific">Lentinula boryana</name>
    <dbReference type="NCBI Taxonomy" id="40481"/>
    <lineage>
        <taxon>Eukaryota</taxon>
        <taxon>Fungi</taxon>
        <taxon>Dikarya</taxon>
        <taxon>Basidiomycota</taxon>
        <taxon>Agaricomycotina</taxon>
        <taxon>Agaricomycetes</taxon>
        <taxon>Agaricomycetidae</taxon>
        <taxon>Agaricales</taxon>
        <taxon>Marasmiineae</taxon>
        <taxon>Omphalotaceae</taxon>
        <taxon>Lentinula</taxon>
    </lineage>
</organism>
<sequence length="206" mass="23285">MRLFGSALTALGGQTTFLQNRALETIPLTVETVENRFNFGIHTIIYASGKPLKAYEYYPFTEWFAQFIAQPGIQQYAKAFCDEVRNNPCAPADKIHTWDGDIYRELRGPDGNLFVNGGEEGRFFFLLHVDFFQSKGTTGRGKHRSTGVASMRCLNLPLHLREDSNNVYIPGFFQGPKEPRVVTAQLAPLLSPLMSDMKIAYRRGIR</sequence>
<comment type="caution">
    <text evidence="1">The sequence shown here is derived from an EMBL/GenBank/DDBJ whole genome shotgun (WGS) entry which is preliminary data.</text>
</comment>
<keyword evidence="2" id="KW-1185">Reference proteome</keyword>
<dbReference type="Proteomes" id="UP001163828">
    <property type="component" value="Unassembled WGS sequence"/>
</dbReference>
<proteinExistence type="predicted"/>
<accession>A0ABQ8Q2D3</accession>
<reference evidence="1" key="1">
    <citation type="submission" date="2022-08" db="EMBL/GenBank/DDBJ databases">
        <authorList>
            <consortium name="DOE Joint Genome Institute"/>
            <person name="Min B."/>
            <person name="Riley R."/>
            <person name="Sierra-Patev S."/>
            <person name="Naranjo-Ortiz M."/>
            <person name="Looney B."/>
            <person name="Konkel Z."/>
            <person name="Slot J.C."/>
            <person name="Sakamoto Y."/>
            <person name="Steenwyk J.L."/>
            <person name="Rokas A."/>
            <person name="Carro J."/>
            <person name="Camarero S."/>
            <person name="Ferreira P."/>
            <person name="Molpeceres G."/>
            <person name="Ruiz-Duenas F.J."/>
            <person name="Serrano A."/>
            <person name="Henrissat B."/>
            <person name="Drula E."/>
            <person name="Hughes K.W."/>
            <person name="Mata J.L."/>
            <person name="Ishikawa N.K."/>
            <person name="Vargas-Isla R."/>
            <person name="Ushijima S."/>
            <person name="Smith C.A."/>
            <person name="Ahrendt S."/>
            <person name="Andreopoulos W."/>
            <person name="He G."/>
            <person name="Labutti K."/>
            <person name="Lipzen A."/>
            <person name="Ng V."/>
            <person name="Sandor L."/>
            <person name="Barry K."/>
            <person name="Martinez A.T."/>
            <person name="Xiao Y."/>
            <person name="Gibbons J.G."/>
            <person name="Terashima K."/>
            <person name="Hibbett D.S."/>
            <person name="Grigoriev I.V."/>
        </authorList>
    </citation>
    <scope>NUCLEOTIDE SEQUENCE</scope>
    <source>
        <strain evidence="1">TFB10827</strain>
    </source>
</reference>
<name>A0ABQ8Q2D3_9AGAR</name>
<dbReference type="EMBL" id="MU790912">
    <property type="protein sequence ID" value="KAJ3992024.1"/>
    <property type="molecule type" value="Genomic_DNA"/>
</dbReference>
<protein>
    <submittedName>
        <fullName evidence="1">Uncharacterized protein</fullName>
    </submittedName>
</protein>
<feature type="non-terminal residue" evidence="1">
    <location>
        <position position="206"/>
    </location>
</feature>
<evidence type="ECO:0000313" key="2">
    <source>
        <dbReference type="Proteomes" id="UP001163828"/>
    </source>
</evidence>
<gene>
    <name evidence="1" type="ORF">F5050DRAFT_1580357</name>
</gene>